<keyword evidence="3" id="KW-1185">Reference proteome</keyword>
<dbReference type="PANTHER" id="PTHR46033:SF80">
    <property type="entry name" value="PROTEIN MAIN-LIKE 2-LIKE"/>
    <property type="match status" value="1"/>
</dbReference>
<sequence length="394" mass="44668">MNPHGELCTERVPGKGERVAKNGREYKRSLPLSSIKLTMSLESRPTWATRASVRSGILRFDPHAEDEVIKSCPSYGNVFQAYTLEKVNNAEHGDDKMLVGMNFYPALHRMLQSKQEWGHDFKFRGRSIFGFGVLEWTETILETFKDTLYKAGIYGAVAVSRYPYESSKNVWRAFCELWGPLSNTLHFADGEMSISLSDLQAIGGLPISGVPYEEFLPTNKDLRNKDLYPPTVLELLQIHSALCIEYGYDAIYWDQWLTHFFRGELIYASPGEGKAVLPKPRTPRLPLRISEEGKLAAFLVFWLCRFVLPAWDKTIRPEAFHMACLMAKGVKVSIAPTTLGYIYHRLGEIASYPVGDVPPKCAYPYIMYLAGSGNIFHSCVNDERTVSFQQIIRV</sequence>
<dbReference type="Pfam" id="PF10536">
    <property type="entry name" value="PMD"/>
    <property type="match status" value="1"/>
</dbReference>
<proteinExistence type="predicted"/>
<reference evidence="2 3" key="1">
    <citation type="journal article" date="2018" name="Nat. Genet.">
        <title>The Rosa genome provides new insights in the design of modern roses.</title>
        <authorList>
            <person name="Bendahmane M."/>
        </authorList>
    </citation>
    <scope>NUCLEOTIDE SEQUENCE [LARGE SCALE GENOMIC DNA]</scope>
    <source>
        <strain evidence="3">cv. Old Blush</strain>
    </source>
</reference>
<evidence type="ECO:0000313" key="3">
    <source>
        <dbReference type="Proteomes" id="UP000238479"/>
    </source>
</evidence>
<accession>A0A2P6PSC5</accession>
<protein>
    <submittedName>
        <fullName evidence="2">Putative aminotransferase-like, plant mobile domain-containing protein</fullName>
    </submittedName>
</protein>
<gene>
    <name evidence="2" type="ORF">RchiOBHm_Chr6g0276621</name>
</gene>
<dbReference type="InterPro" id="IPR044824">
    <property type="entry name" value="MAIN-like"/>
</dbReference>
<dbReference type="PANTHER" id="PTHR46033">
    <property type="entry name" value="PROTEIN MAIN-LIKE 2"/>
    <property type="match status" value="1"/>
</dbReference>
<dbReference type="InterPro" id="IPR019557">
    <property type="entry name" value="AminoTfrase-like_pln_mobile"/>
</dbReference>
<feature type="domain" description="Aminotransferase-like plant mobile" evidence="1">
    <location>
        <begin position="152"/>
        <end position="350"/>
    </location>
</feature>
<name>A0A2P6PSC5_ROSCH</name>
<dbReference type="Proteomes" id="UP000238479">
    <property type="component" value="Chromosome 6"/>
</dbReference>
<comment type="caution">
    <text evidence="2">The sequence shown here is derived from an EMBL/GenBank/DDBJ whole genome shotgun (WGS) entry which is preliminary data.</text>
</comment>
<dbReference type="GO" id="GO:0010073">
    <property type="term" value="P:meristem maintenance"/>
    <property type="evidence" value="ECO:0007669"/>
    <property type="project" value="InterPro"/>
</dbReference>
<keyword evidence="2" id="KW-0808">Transferase</keyword>
<dbReference type="Gramene" id="PRQ24816">
    <property type="protein sequence ID" value="PRQ24816"/>
    <property type="gene ID" value="RchiOBHm_Chr6g0276621"/>
</dbReference>
<dbReference type="AlphaFoldDB" id="A0A2P6PSC5"/>
<keyword evidence="2" id="KW-0032">Aminotransferase</keyword>
<evidence type="ECO:0000259" key="1">
    <source>
        <dbReference type="Pfam" id="PF10536"/>
    </source>
</evidence>
<dbReference type="EMBL" id="PDCK01000044">
    <property type="protein sequence ID" value="PRQ24816.1"/>
    <property type="molecule type" value="Genomic_DNA"/>
</dbReference>
<organism evidence="2 3">
    <name type="scientific">Rosa chinensis</name>
    <name type="common">China rose</name>
    <dbReference type="NCBI Taxonomy" id="74649"/>
    <lineage>
        <taxon>Eukaryota</taxon>
        <taxon>Viridiplantae</taxon>
        <taxon>Streptophyta</taxon>
        <taxon>Embryophyta</taxon>
        <taxon>Tracheophyta</taxon>
        <taxon>Spermatophyta</taxon>
        <taxon>Magnoliopsida</taxon>
        <taxon>eudicotyledons</taxon>
        <taxon>Gunneridae</taxon>
        <taxon>Pentapetalae</taxon>
        <taxon>rosids</taxon>
        <taxon>fabids</taxon>
        <taxon>Rosales</taxon>
        <taxon>Rosaceae</taxon>
        <taxon>Rosoideae</taxon>
        <taxon>Rosoideae incertae sedis</taxon>
        <taxon>Rosa</taxon>
    </lineage>
</organism>
<dbReference type="GO" id="GO:0008483">
    <property type="term" value="F:transaminase activity"/>
    <property type="evidence" value="ECO:0007669"/>
    <property type="project" value="UniProtKB-KW"/>
</dbReference>
<evidence type="ECO:0000313" key="2">
    <source>
        <dbReference type="EMBL" id="PRQ24816.1"/>
    </source>
</evidence>